<dbReference type="NCBIfam" id="NF011984">
    <property type="entry name" value="PRK15446.1-5"/>
    <property type="match status" value="1"/>
</dbReference>
<dbReference type="PIRSF" id="PIRSF038971">
    <property type="entry name" value="PhnM"/>
    <property type="match status" value="1"/>
</dbReference>
<protein>
    <submittedName>
        <fullName evidence="2">Phosphonate metabolism protein PhnM</fullName>
    </submittedName>
</protein>
<dbReference type="SUPFAM" id="SSF51556">
    <property type="entry name" value="Metallo-dependent hydrolases"/>
    <property type="match status" value="1"/>
</dbReference>
<dbReference type="Gene3D" id="3.20.20.140">
    <property type="entry name" value="Metal-dependent hydrolases"/>
    <property type="match status" value="1"/>
</dbReference>
<dbReference type="PANTHER" id="PTHR43135:SF3">
    <property type="entry name" value="ALPHA-D-RIBOSE 1-METHYLPHOSPHONATE 5-TRIPHOSPHATE DIPHOSPHATASE"/>
    <property type="match status" value="1"/>
</dbReference>
<evidence type="ECO:0000313" key="2">
    <source>
        <dbReference type="EMBL" id="RQH43034.1"/>
    </source>
</evidence>
<dbReference type="NCBIfam" id="NF011981">
    <property type="entry name" value="PRK15446.1-2"/>
    <property type="match status" value="1"/>
</dbReference>
<dbReference type="Proteomes" id="UP000269154">
    <property type="component" value="Unassembled WGS sequence"/>
</dbReference>
<dbReference type="NCBIfam" id="NF011987">
    <property type="entry name" value="PRK15446.2-3"/>
    <property type="match status" value="1"/>
</dbReference>
<dbReference type="RefSeq" id="WP_124146787.1">
    <property type="nucleotide sequence ID" value="NZ_CAWOKI010000195.1"/>
</dbReference>
<dbReference type="GO" id="GO:0016810">
    <property type="term" value="F:hydrolase activity, acting on carbon-nitrogen (but not peptide) bonds"/>
    <property type="evidence" value="ECO:0007669"/>
    <property type="project" value="InterPro"/>
</dbReference>
<dbReference type="Gene3D" id="2.30.40.10">
    <property type="entry name" value="Urease, subunit C, domain 1"/>
    <property type="match status" value="2"/>
</dbReference>
<dbReference type="InterPro" id="IPR006680">
    <property type="entry name" value="Amidohydro-rel"/>
</dbReference>
<sequence>MNEQIYTNYRLQLPDQETIGTLIVRDGKIAEIQPGIVNIGQDGQREYLMPGLIELHTDNLEKCMSPRPAVKWPLAAAVSYHDRDLITSGITTVCDAIAIGDIKPNSVRVKRFGEMIEAIFEGQKTGRLLTDHRLHLRCEISFEDIFTAAEKYANNPFLSLMSLMDHTPGQRQFVSVEKYKEYYMGKYGISETEMNKFIAHRQETQQQYAPKNRQALVELAKQNGISLASHDDATISHVQEALENGAVLAEFPTTLEAAKEAHNSGLQVLMGAPNLVLGGSHSGNVSAMELVEQNLVDVISSDYVPRSLLQSIFIISHKIGKPLYEAMKLVTINPAKTINLSHDRGSLEVGKRADLITVHDDGIVPHLTSAIVNGRRVA</sequence>
<dbReference type="EMBL" id="RCBY01000068">
    <property type="protein sequence ID" value="RQH43034.1"/>
    <property type="molecule type" value="Genomic_DNA"/>
</dbReference>
<dbReference type="InterPro" id="IPR032466">
    <property type="entry name" value="Metal_Hydrolase"/>
</dbReference>
<keyword evidence="3" id="KW-1185">Reference proteome</keyword>
<reference evidence="2 3" key="1">
    <citation type="journal article" date="2018" name="ACS Chem. Biol.">
        <title>Ketoreductase domain dysfunction expands chemodiversity: malyngamide biosynthesis in the cyanobacterium Okeania hirsuta.</title>
        <authorList>
            <person name="Moss N.A."/>
            <person name="Leao T."/>
            <person name="Rankin M."/>
            <person name="McCullough T.M."/>
            <person name="Qu P."/>
            <person name="Korobeynikov A."/>
            <person name="Smith J.L."/>
            <person name="Gerwick L."/>
            <person name="Gerwick W.H."/>
        </authorList>
    </citation>
    <scope>NUCLEOTIDE SEQUENCE [LARGE SCALE GENOMIC DNA]</scope>
    <source>
        <strain evidence="2 3">PAB10Feb10-1</strain>
    </source>
</reference>
<dbReference type="NCBIfam" id="TIGR02318">
    <property type="entry name" value="phosphono_phnM"/>
    <property type="match status" value="1"/>
</dbReference>
<evidence type="ECO:0000259" key="1">
    <source>
        <dbReference type="Pfam" id="PF01979"/>
    </source>
</evidence>
<accession>A0A3N6N8R4</accession>
<dbReference type="Pfam" id="PF01979">
    <property type="entry name" value="Amidohydro_1"/>
    <property type="match status" value="1"/>
</dbReference>
<gene>
    <name evidence="2" type="primary">phnM</name>
    <name evidence="2" type="ORF">D5R40_13895</name>
</gene>
<dbReference type="CDD" id="cd01306">
    <property type="entry name" value="PhnM"/>
    <property type="match status" value="1"/>
</dbReference>
<comment type="caution">
    <text evidence="2">The sequence shown here is derived from an EMBL/GenBank/DDBJ whole genome shotgun (WGS) entry which is preliminary data.</text>
</comment>
<dbReference type="GO" id="GO:0019700">
    <property type="term" value="P:organic phosphonate catabolic process"/>
    <property type="evidence" value="ECO:0007669"/>
    <property type="project" value="InterPro"/>
</dbReference>
<dbReference type="InterPro" id="IPR051781">
    <property type="entry name" value="Metallo-dep_Hydrolase"/>
</dbReference>
<proteinExistence type="predicted"/>
<dbReference type="NCBIfam" id="NF011990">
    <property type="entry name" value="PRK15446.2-6"/>
    <property type="match status" value="1"/>
</dbReference>
<name>A0A3N6N8R4_9CYAN</name>
<dbReference type="InterPro" id="IPR011059">
    <property type="entry name" value="Metal-dep_hydrolase_composite"/>
</dbReference>
<dbReference type="InterPro" id="IPR012696">
    <property type="entry name" value="PhnM"/>
</dbReference>
<dbReference type="OrthoDB" id="9776488at2"/>
<organism evidence="2 3">
    <name type="scientific">Okeania hirsuta</name>
    <dbReference type="NCBI Taxonomy" id="1458930"/>
    <lineage>
        <taxon>Bacteria</taxon>
        <taxon>Bacillati</taxon>
        <taxon>Cyanobacteriota</taxon>
        <taxon>Cyanophyceae</taxon>
        <taxon>Oscillatoriophycideae</taxon>
        <taxon>Oscillatoriales</taxon>
        <taxon>Microcoleaceae</taxon>
        <taxon>Okeania</taxon>
    </lineage>
</organism>
<feature type="domain" description="Amidohydrolase-related" evidence="1">
    <location>
        <begin position="47"/>
        <end position="360"/>
    </location>
</feature>
<dbReference type="SUPFAM" id="SSF51338">
    <property type="entry name" value="Composite domain of metallo-dependent hydrolases"/>
    <property type="match status" value="1"/>
</dbReference>
<dbReference type="AlphaFoldDB" id="A0A3N6N8R4"/>
<evidence type="ECO:0000313" key="3">
    <source>
        <dbReference type="Proteomes" id="UP000269154"/>
    </source>
</evidence>
<dbReference type="PANTHER" id="PTHR43135">
    <property type="entry name" value="ALPHA-D-RIBOSE 1-METHYLPHOSPHONATE 5-TRIPHOSPHATE DIPHOSPHATASE"/>
    <property type="match status" value="1"/>
</dbReference>